<protein>
    <submittedName>
        <fullName evidence="2">Uncharacterized protein</fullName>
    </submittedName>
</protein>
<organism evidence="2 3">
    <name type="scientific">Anopheles epiroticus</name>
    <dbReference type="NCBI Taxonomy" id="199890"/>
    <lineage>
        <taxon>Eukaryota</taxon>
        <taxon>Metazoa</taxon>
        <taxon>Ecdysozoa</taxon>
        <taxon>Arthropoda</taxon>
        <taxon>Hexapoda</taxon>
        <taxon>Insecta</taxon>
        <taxon>Pterygota</taxon>
        <taxon>Neoptera</taxon>
        <taxon>Endopterygota</taxon>
        <taxon>Diptera</taxon>
        <taxon>Nematocera</taxon>
        <taxon>Culicoidea</taxon>
        <taxon>Culicidae</taxon>
        <taxon>Anophelinae</taxon>
        <taxon>Anopheles</taxon>
    </lineage>
</organism>
<proteinExistence type="predicted"/>
<name>A0A182PP49_9DIPT</name>
<dbReference type="PANTHER" id="PTHR16230:SF3">
    <property type="entry name" value="BIOGENESIS OF LYSOSOMAL ORGANELLES COMPLEX-1, SUBUNIT 4, CAPPUCCINO"/>
    <property type="match status" value="1"/>
</dbReference>
<dbReference type="InterPro" id="IPR024857">
    <property type="entry name" value="Cappuccino"/>
</dbReference>
<dbReference type="EnsemblMetazoa" id="AEPI008728-RA">
    <property type="protein sequence ID" value="AEPI008728-PA"/>
    <property type="gene ID" value="AEPI008728"/>
</dbReference>
<evidence type="ECO:0000313" key="3">
    <source>
        <dbReference type="Proteomes" id="UP000075885"/>
    </source>
</evidence>
<dbReference type="GO" id="GO:0031083">
    <property type="term" value="C:BLOC-1 complex"/>
    <property type="evidence" value="ECO:0007669"/>
    <property type="project" value="TreeGrafter"/>
</dbReference>
<dbReference type="Proteomes" id="UP000075885">
    <property type="component" value="Unassembled WGS sequence"/>
</dbReference>
<dbReference type="AlphaFoldDB" id="A0A182PP49"/>
<feature type="region of interest" description="Disordered" evidence="1">
    <location>
        <begin position="148"/>
        <end position="189"/>
    </location>
</feature>
<evidence type="ECO:0000256" key="1">
    <source>
        <dbReference type="SAM" id="MobiDB-lite"/>
    </source>
</evidence>
<dbReference type="PANTHER" id="PTHR16230">
    <property type="entry name" value="CAPPUCCINO"/>
    <property type="match status" value="1"/>
</dbReference>
<reference evidence="2" key="2">
    <citation type="submission" date="2020-05" db="UniProtKB">
        <authorList>
            <consortium name="EnsemblMetazoa"/>
        </authorList>
    </citation>
    <scope>IDENTIFICATION</scope>
    <source>
        <strain evidence="2">Epiroticus2</strain>
    </source>
</reference>
<accession>A0A182PP49</accession>
<keyword evidence="3" id="KW-1185">Reference proteome</keyword>
<evidence type="ECO:0000313" key="2">
    <source>
        <dbReference type="EnsemblMetazoa" id="AEPI008728-PA"/>
    </source>
</evidence>
<sequence length="189" mass="21307">MAEELAHDYSGYFKASNLDQELKPITVGIDRMMLRLEEFENLLELVKAESSVALTQNVPKLLALHPELDVLCERIDKLEKFVAMVGRNLDAVEKQVQIAEEELDIPDKTINVLLKSLNIFGKPKPAERLTNRNASGLYEPVAVFKTEQYFRPNGPEQTPVERIDEKEESENKEETVSSGGDCDTGTPEM</sequence>
<dbReference type="STRING" id="199890.A0A182PP49"/>
<dbReference type="VEuPathDB" id="VectorBase:AEPI008728"/>
<reference evidence="3" key="1">
    <citation type="submission" date="2013-03" db="EMBL/GenBank/DDBJ databases">
        <title>The Genome Sequence of Anopheles epiroticus epiroticus2.</title>
        <authorList>
            <consortium name="The Broad Institute Genomics Platform"/>
            <person name="Neafsey D.E."/>
            <person name="Howell P."/>
            <person name="Walker B."/>
            <person name="Young S.K."/>
            <person name="Zeng Q."/>
            <person name="Gargeya S."/>
            <person name="Fitzgerald M."/>
            <person name="Haas B."/>
            <person name="Abouelleil A."/>
            <person name="Allen A.W."/>
            <person name="Alvarado L."/>
            <person name="Arachchi H.M."/>
            <person name="Berlin A.M."/>
            <person name="Chapman S.B."/>
            <person name="Gainer-Dewar J."/>
            <person name="Goldberg J."/>
            <person name="Griggs A."/>
            <person name="Gujja S."/>
            <person name="Hansen M."/>
            <person name="Howarth C."/>
            <person name="Imamovic A."/>
            <person name="Ireland A."/>
            <person name="Larimer J."/>
            <person name="McCowan C."/>
            <person name="Murphy C."/>
            <person name="Pearson M."/>
            <person name="Poon T.W."/>
            <person name="Priest M."/>
            <person name="Roberts A."/>
            <person name="Saif S."/>
            <person name="Shea T."/>
            <person name="Sisk P."/>
            <person name="Sykes S."/>
            <person name="Wortman J."/>
            <person name="Nusbaum C."/>
            <person name="Birren B."/>
        </authorList>
    </citation>
    <scope>NUCLEOTIDE SEQUENCE [LARGE SCALE GENOMIC DNA]</scope>
    <source>
        <strain evidence="3">Epiroticus2</strain>
    </source>
</reference>